<dbReference type="GO" id="GO:0003827">
    <property type="term" value="F:alpha-1,3-mannosylglycoprotein 2-beta-N-acetylglucosaminyltransferase activity"/>
    <property type="evidence" value="ECO:0007669"/>
    <property type="project" value="UniProtKB-UniRule"/>
</dbReference>
<evidence type="ECO:0000256" key="12">
    <source>
        <dbReference type="ARBA" id="ARBA00023211"/>
    </source>
</evidence>
<evidence type="ECO:0000313" key="16">
    <source>
        <dbReference type="Proteomes" id="UP001497623"/>
    </source>
</evidence>
<proteinExistence type="inferred from homology"/>
<keyword evidence="5" id="KW-0808">Transferase</keyword>
<keyword evidence="16" id="KW-1185">Reference proteome</keyword>
<dbReference type="Pfam" id="PF03071">
    <property type="entry name" value="GNT-I"/>
    <property type="match status" value="1"/>
</dbReference>
<keyword evidence="10 13" id="KW-0333">Golgi apparatus</keyword>
<evidence type="ECO:0000259" key="14">
    <source>
        <dbReference type="Pfam" id="PF15711"/>
    </source>
</evidence>
<keyword evidence="4 13" id="KW-0328">Glycosyltransferase</keyword>
<evidence type="ECO:0000256" key="10">
    <source>
        <dbReference type="ARBA" id="ARBA00023034"/>
    </source>
</evidence>
<protein>
    <recommendedName>
        <fullName evidence="13">Alpha-1,3-mannosyl-glycoprotein 2-beta-N-acetylglucosaminyltransferase</fullName>
        <shortName evidence="13">GNT-I</shortName>
        <shortName evidence="13">GlcNAc-T I</shortName>
        <ecNumber evidence="13">2.4.1.101</ecNumber>
    </recommendedName>
    <alternativeName>
        <fullName evidence="13">N-glycosyl-oligosaccharide-glycoprotein N-acetylglucosaminyltransferase I</fullName>
    </alternativeName>
</protein>
<dbReference type="Proteomes" id="UP001497623">
    <property type="component" value="Unassembled WGS sequence"/>
</dbReference>
<keyword evidence="9 13" id="KW-1133">Transmembrane helix</keyword>
<evidence type="ECO:0000256" key="9">
    <source>
        <dbReference type="ARBA" id="ARBA00022989"/>
    </source>
</evidence>
<dbReference type="EMBL" id="CAXKWB010018658">
    <property type="protein sequence ID" value="CAL4121125.1"/>
    <property type="molecule type" value="Genomic_DNA"/>
</dbReference>
<keyword evidence="7 13" id="KW-0479">Metal-binding</keyword>
<comment type="similarity">
    <text evidence="3 13">Belongs to the glycosyltransferase 13 family.</text>
</comment>
<sequence length="682" mass="77607">MELLPLTANQRVICILLLNVLYCCILIYIRYYEVLHAIIVGDTILQDKAEQSRNSKDLYGNETEVIVPLPADVLELEVSMNASGVVLHVNRNMVYKDINRTMPWGKRRERLHAGVHVVILHQLTGALMRAESFMTWQPSNHLMLATMLKTINDGRLCLLIGVPEFTMHLKLDTMRVIQDLGSSFIEKVTLKDAWFMVIKKGEKSLHEAIVTSKQPGGNLTFKEVSPLKVHVTLQKSSEDVECNWYKTAGMEQHAAFCNSYGGYGSFCSCHQPWMSTPAVSYVMHEKIPIAIVTAKRLPNVLRQIDSIRNSPGGWETPIAIYVDGINHEAQELGEILHIPVFFHQRNGPHGAPVNVKIAQHMAFTLEHVFQLFPEVDKAIILEDDLQLAPDFIPFFQQTASILDGDPNLLCVNAYNYNSFNHTSYDPIRLYRVHSVPAYGWMVRRTWAKKMLDIWPNATQDVDWDLYVRNTGFLGNWDIIIPEVPRTKHRNGRCEVPGTGIQQDKFSGFLTFRTNQEVEAIPSGSAVSDAQIYYEHHMNIIDNAIVVNITQHPCEVNPLPTYKTNESYVIYMNQPHEGSPTYFVLAHCLGINERDAHESLELMFTFPFYGNQVYLIACPNSRSPFCYTKDTSVIYDGNKDDLAYARQHPLRTNGYGLSYYVRVPAESVEQEVNLMNLLEIVLS</sequence>
<keyword evidence="8 13" id="KW-0735">Signal-anchor</keyword>
<evidence type="ECO:0000256" key="6">
    <source>
        <dbReference type="ARBA" id="ARBA00022692"/>
    </source>
</evidence>
<dbReference type="PANTHER" id="PTHR46396">
    <property type="entry name" value="PROTEIN O-LINKED-MANNOSE BETA-1,2-N-ACETYLGLUCOSAMINYLTRANSFERASE 1"/>
    <property type="match status" value="1"/>
</dbReference>
<dbReference type="GO" id="GO:0000139">
    <property type="term" value="C:Golgi membrane"/>
    <property type="evidence" value="ECO:0007669"/>
    <property type="project" value="UniProtKB-SubCell"/>
</dbReference>
<keyword evidence="12 13" id="KW-0464">Manganese</keyword>
<dbReference type="InterPro" id="IPR039477">
    <property type="entry name" value="ILEI/PANDER_dom"/>
</dbReference>
<dbReference type="PROSITE" id="PS52031">
    <property type="entry name" value="GG_LECTIN"/>
    <property type="match status" value="1"/>
</dbReference>
<evidence type="ECO:0000256" key="11">
    <source>
        <dbReference type="ARBA" id="ARBA00023136"/>
    </source>
</evidence>
<dbReference type="SUPFAM" id="SSF53448">
    <property type="entry name" value="Nucleotide-diphospho-sugar transferases"/>
    <property type="match status" value="1"/>
</dbReference>
<evidence type="ECO:0000256" key="4">
    <source>
        <dbReference type="ARBA" id="ARBA00022676"/>
    </source>
</evidence>
<dbReference type="GO" id="GO:0030145">
    <property type="term" value="F:manganese ion binding"/>
    <property type="evidence" value="ECO:0007669"/>
    <property type="project" value="UniProtKB-UniRule"/>
</dbReference>
<feature type="non-terminal residue" evidence="15">
    <location>
        <position position="682"/>
    </location>
</feature>
<organism evidence="15 16">
    <name type="scientific">Meganyctiphanes norvegica</name>
    <name type="common">Northern krill</name>
    <name type="synonym">Thysanopoda norvegica</name>
    <dbReference type="NCBI Taxonomy" id="48144"/>
    <lineage>
        <taxon>Eukaryota</taxon>
        <taxon>Metazoa</taxon>
        <taxon>Ecdysozoa</taxon>
        <taxon>Arthropoda</taxon>
        <taxon>Crustacea</taxon>
        <taxon>Multicrustacea</taxon>
        <taxon>Malacostraca</taxon>
        <taxon>Eumalacostraca</taxon>
        <taxon>Eucarida</taxon>
        <taxon>Euphausiacea</taxon>
        <taxon>Euphausiidae</taxon>
        <taxon>Meganyctiphanes</taxon>
    </lineage>
</organism>
<dbReference type="GO" id="GO:0047223">
    <property type="term" value="F:beta-1,3-galactosyl-O-glycosyl-glycoprotein beta-1,3-N-acetylglucosaminyltransferase activity"/>
    <property type="evidence" value="ECO:0007669"/>
    <property type="project" value="TreeGrafter"/>
</dbReference>
<reference evidence="15 16" key="1">
    <citation type="submission" date="2024-05" db="EMBL/GenBank/DDBJ databases">
        <authorList>
            <person name="Wallberg A."/>
        </authorList>
    </citation>
    <scope>NUCLEOTIDE SEQUENCE [LARGE SCALE GENOMIC DNA]</scope>
</reference>
<evidence type="ECO:0000256" key="2">
    <source>
        <dbReference type="ARBA" id="ARBA00004922"/>
    </source>
</evidence>
<evidence type="ECO:0000256" key="13">
    <source>
        <dbReference type="RuleBase" id="RU368119"/>
    </source>
</evidence>
<evidence type="ECO:0000256" key="7">
    <source>
        <dbReference type="ARBA" id="ARBA00022723"/>
    </source>
</evidence>
<evidence type="ECO:0000256" key="5">
    <source>
        <dbReference type="ARBA" id="ARBA00022679"/>
    </source>
</evidence>
<evidence type="ECO:0000256" key="8">
    <source>
        <dbReference type="ARBA" id="ARBA00022968"/>
    </source>
</evidence>
<comment type="catalytic activity">
    <reaction evidence="13">
        <text>N(4)-(alpha-D-Man-(1-&gt;3)-[alpha-D-Man-(1-&gt;3)-[alpha-D-Man-(1-&gt;6)]-alpha-D-Man-(1-&gt;6)]-beta-D-Man-(1-&gt;4)-beta-D-GlcNAc-(1-&gt;4)-beta-D-GlcNAc)-L-asparaginyl-[protein] (N-glucan mannose isomer 5A1,2) + UDP-N-acetyl-alpha-D-glucosamine = N(4)-{beta-D-GlcNAc-(1-&gt;2)-alpha-D-Man-(1-&gt;3)-[alpha-D-Man-(1-&gt;3)-[alpha-D-Man-(1-&gt;6)]-alpha-D-Man-(1-&gt;6)]-beta-D-Man-(1-&gt;4)-beta-D-GlcNAc-(1-&gt;4)-beta-D-GlcNAc}-L-asparaginyl-[protein] + UDP + H(+)</text>
        <dbReference type="Rhea" id="RHEA:11456"/>
        <dbReference type="Rhea" id="RHEA-COMP:14367"/>
        <dbReference type="Rhea" id="RHEA-COMP:14368"/>
        <dbReference type="ChEBI" id="CHEBI:15378"/>
        <dbReference type="ChEBI" id="CHEBI:57705"/>
        <dbReference type="ChEBI" id="CHEBI:58223"/>
        <dbReference type="ChEBI" id="CHEBI:59087"/>
        <dbReference type="ChEBI" id="CHEBI:60625"/>
        <dbReference type="EC" id="2.4.1.101"/>
    </reaction>
</comment>
<gene>
    <name evidence="15" type="ORF">MNOR_LOCUS22296</name>
</gene>
<dbReference type="InterPro" id="IPR004139">
    <property type="entry name" value="Glyco_trans_13"/>
</dbReference>
<name>A0AAV2R943_MEGNR</name>
<comment type="caution">
    <text evidence="15">The sequence shown here is derived from an EMBL/GenBank/DDBJ whole genome shotgun (WGS) entry which is preliminary data.</text>
</comment>
<dbReference type="GO" id="GO:0016266">
    <property type="term" value="P:protein O-linked glycosylation via N-acetyl-galactosamine"/>
    <property type="evidence" value="ECO:0007669"/>
    <property type="project" value="TreeGrafter"/>
</dbReference>
<comment type="subcellular location">
    <subcellularLocation>
        <location evidence="1 13">Golgi apparatus membrane</location>
        <topology evidence="1 13">Single-pass type II membrane protein</topology>
    </subcellularLocation>
</comment>
<comment type="function">
    <text evidence="13">Initiates complex N-linked carbohydrate formation. Essential for the conversion of high-mannose to hybrid and complex N-glycans.</text>
</comment>
<evidence type="ECO:0000313" key="15">
    <source>
        <dbReference type="EMBL" id="CAL4121125.1"/>
    </source>
</evidence>
<keyword evidence="11 13" id="KW-0472">Membrane</keyword>
<comment type="cofactor">
    <cofactor evidence="13">
        <name>Mn(2+)</name>
        <dbReference type="ChEBI" id="CHEBI:29035"/>
    </cofactor>
    <text evidence="13">The cofactor is mostly bound to the substrate.</text>
</comment>
<dbReference type="Pfam" id="PF15711">
    <property type="entry name" value="ILEI"/>
    <property type="match status" value="1"/>
</dbReference>
<dbReference type="Gene3D" id="3.90.550.10">
    <property type="entry name" value="Spore Coat Polysaccharide Biosynthesis Protein SpsA, Chain A"/>
    <property type="match status" value="1"/>
</dbReference>
<dbReference type="AlphaFoldDB" id="A0AAV2R943"/>
<dbReference type="PANTHER" id="PTHR46396:SF2">
    <property type="entry name" value="ILEI_PANDER DOMAIN-CONTAINING PROTEIN"/>
    <property type="match status" value="1"/>
</dbReference>
<accession>A0AAV2R943</accession>
<keyword evidence="6 13" id="KW-0812">Transmembrane</keyword>
<evidence type="ECO:0000256" key="1">
    <source>
        <dbReference type="ARBA" id="ARBA00004323"/>
    </source>
</evidence>
<feature type="domain" description="ILEI/PANDER" evidence="14">
    <location>
        <begin position="114"/>
        <end position="201"/>
    </location>
</feature>
<dbReference type="InterPro" id="IPR052463">
    <property type="entry name" value="O-linked_mannose_GnT"/>
</dbReference>
<comment type="pathway">
    <text evidence="2 13">Protein modification; protein glycosylation.</text>
</comment>
<dbReference type="InterPro" id="IPR029044">
    <property type="entry name" value="Nucleotide-diphossugar_trans"/>
</dbReference>
<evidence type="ECO:0000256" key="3">
    <source>
        <dbReference type="ARBA" id="ARBA00006492"/>
    </source>
</evidence>
<feature type="transmembrane region" description="Helical" evidence="13">
    <location>
        <begin position="12"/>
        <end position="31"/>
    </location>
</feature>
<dbReference type="EC" id="2.4.1.101" evidence="13"/>